<dbReference type="Pfam" id="PF22725">
    <property type="entry name" value="GFO_IDH_MocA_C3"/>
    <property type="match status" value="1"/>
</dbReference>
<evidence type="ECO:0000259" key="1">
    <source>
        <dbReference type="Pfam" id="PF01408"/>
    </source>
</evidence>
<dbReference type="InterPro" id="IPR051450">
    <property type="entry name" value="Gfo/Idh/MocA_Oxidoreductases"/>
</dbReference>
<dbReference type="InterPro" id="IPR036291">
    <property type="entry name" value="NAD(P)-bd_dom_sf"/>
</dbReference>
<dbReference type="SUPFAM" id="SSF55347">
    <property type="entry name" value="Glyceraldehyde-3-phosphate dehydrogenase-like, C-terminal domain"/>
    <property type="match status" value="1"/>
</dbReference>
<name>A0ABN6E7L2_9FIRM</name>
<dbReference type="RefSeq" id="WP_207181019.1">
    <property type="nucleotide sequence ID" value="NZ_AP024480.1"/>
</dbReference>
<feature type="domain" description="Gfo/Idh/MocA-like oxidoreductase N-terminal" evidence="1">
    <location>
        <begin position="2"/>
        <end position="122"/>
    </location>
</feature>
<dbReference type="Pfam" id="PF01408">
    <property type="entry name" value="GFO_IDH_MocA"/>
    <property type="match status" value="1"/>
</dbReference>
<dbReference type="InterPro" id="IPR000683">
    <property type="entry name" value="Gfo/Idh/MocA-like_OxRdtase_N"/>
</dbReference>
<organism evidence="3 4">
    <name type="scientific">Caldicellulosiruptor diazotrophicus</name>
    <dbReference type="NCBI Taxonomy" id="2806205"/>
    <lineage>
        <taxon>Bacteria</taxon>
        <taxon>Bacillati</taxon>
        <taxon>Bacillota</taxon>
        <taxon>Bacillota incertae sedis</taxon>
        <taxon>Caldicellulosiruptorales</taxon>
        <taxon>Caldicellulosiruptoraceae</taxon>
        <taxon>Caldicellulosiruptor</taxon>
    </lineage>
</organism>
<dbReference type="Gene3D" id="3.40.50.720">
    <property type="entry name" value="NAD(P)-binding Rossmann-like Domain"/>
    <property type="match status" value="1"/>
</dbReference>
<keyword evidence="4" id="KW-1185">Reference proteome</keyword>
<dbReference type="PANTHER" id="PTHR43377">
    <property type="entry name" value="BILIVERDIN REDUCTASE A"/>
    <property type="match status" value="1"/>
</dbReference>
<proteinExistence type="predicted"/>
<dbReference type="PANTHER" id="PTHR43377:SF1">
    <property type="entry name" value="BILIVERDIN REDUCTASE A"/>
    <property type="match status" value="1"/>
</dbReference>
<dbReference type="InterPro" id="IPR055170">
    <property type="entry name" value="GFO_IDH_MocA-like_dom"/>
</dbReference>
<dbReference type="EMBL" id="AP024480">
    <property type="protein sequence ID" value="BCS80559.1"/>
    <property type="molecule type" value="Genomic_DNA"/>
</dbReference>
<evidence type="ECO:0000313" key="4">
    <source>
        <dbReference type="Proteomes" id="UP000663623"/>
    </source>
</evidence>
<sequence length="330" mass="37851">MKICIVGSSGHYVYALRGIKEDPDAKIVGISPGCEGENIERLYSQVNEMGFAPVVYSNPISMFEELKPDIAVINTFFYKNSELAIEAMERGIHVYMEKPVALSIEELEELKSVWKQTKVKLSSMLGLRYTPHFWTAYKLINENKIGRIRLIHAQKSYKLGMRPDFYKQRRTYGGTIPWVGIHAIDWIYWLSGKKFKSVFARHSKLYNNDHGELEATAFCSFVMEDEIFATVNIDYLRPNDAPTHDDDRIRVVGTNGIIEVINGKVFLLNDETKEAIEIKTEDPPVIFLDFLNEVRSTGKCLVSSEDSFYMTLASLLARESADRERVIEFY</sequence>
<dbReference type="Gene3D" id="3.30.360.10">
    <property type="entry name" value="Dihydrodipicolinate Reductase, domain 2"/>
    <property type="match status" value="1"/>
</dbReference>
<protein>
    <submittedName>
        <fullName evidence="3">Oxidoreductase</fullName>
    </submittedName>
</protein>
<dbReference type="Proteomes" id="UP000663623">
    <property type="component" value="Chromosome"/>
</dbReference>
<accession>A0ABN6E7L2</accession>
<gene>
    <name evidence="3" type="ORF">CaldiYA01_05190</name>
</gene>
<evidence type="ECO:0000259" key="2">
    <source>
        <dbReference type="Pfam" id="PF22725"/>
    </source>
</evidence>
<evidence type="ECO:0000313" key="3">
    <source>
        <dbReference type="EMBL" id="BCS80559.1"/>
    </source>
</evidence>
<reference evidence="3 4" key="1">
    <citation type="submission" date="2021-02" db="EMBL/GenBank/DDBJ databases">
        <title>Nitrogen-fixing ability and nitrogen fixation related genes of thermophilic fermentative bacteria in the genus Caldicellulosiruptor.</title>
        <authorList>
            <person name="Chen Y."/>
            <person name="Nishihara A."/>
            <person name="Haruta S."/>
        </authorList>
    </citation>
    <scope>NUCLEOTIDE SEQUENCE [LARGE SCALE GENOMIC DNA]</scope>
    <source>
        <strain evidence="3 4">YA01</strain>
    </source>
</reference>
<dbReference type="SUPFAM" id="SSF51735">
    <property type="entry name" value="NAD(P)-binding Rossmann-fold domains"/>
    <property type="match status" value="1"/>
</dbReference>
<feature type="domain" description="GFO/IDH/MocA-like oxidoreductase" evidence="2">
    <location>
        <begin position="134"/>
        <end position="259"/>
    </location>
</feature>